<dbReference type="EMBL" id="GGFL01007383">
    <property type="protein sequence ID" value="MBW71561.1"/>
    <property type="molecule type" value="Transcribed_RNA"/>
</dbReference>
<dbReference type="AlphaFoldDB" id="A0A2M4D241"/>
<evidence type="ECO:0000313" key="2">
    <source>
        <dbReference type="EMBL" id="MBW71561.1"/>
    </source>
</evidence>
<reference evidence="2" key="1">
    <citation type="submission" date="2018-01" db="EMBL/GenBank/DDBJ databases">
        <title>An insight into the sialome of Amazonian anophelines.</title>
        <authorList>
            <person name="Ribeiro J.M."/>
            <person name="Scarpassa V."/>
            <person name="Calvo E."/>
        </authorList>
    </citation>
    <scope>NUCLEOTIDE SEQUENCE</scope>
</reference>
<protein>
    <submittedName>
        <fullName evidence="2">Putative secreted protein</fullName>
    </submittedName>
</protein>
<evidence type="ECO:0000256" key="1">
    <source>
        <dbReference type="SAM" id="MobiDB-lite"/>
    </source>
</evidence>
<sequence length="101" mass="11161">MIWRLFLSTLPFRTSRTSLLLKGCVGRPFIHTHTHTHTHETSVQQVGASSGVSPSFDTLRALRVFGEFINQTLADSLRNGTLECASSRKSTPPRGNDPNPL</sequence>
<feature type="region of interest" description="Disordered" evidence="1">
    <location>
        <begin position="80"/>
        <end position="101"/>
    </location>
</feature>
<accession>A0A2M4D241</accession>
<proteinExistence type="predicted"/>
<name>A0A2M4D241_ANODA</name>
<organism evidence="2">
    <name type="scientific">Anopheles darlingi</name>
    <name type="common">Mosquito</name>
    <dbReference type="NCBI Taxonomy" id="43151"/>
    <lineage>
        <taxon>Eukaryota</taxon>
        <taxon>Metazoa</taxon>
        <taxon>Ecdysozoa</taxon>
        <taxon>Arthropoda</taxon>
        <taxon>Hexapoda</taxon>
        <taxon>Insecta</taxon>
        <taxon>Pterygota</taxon>
        <taxon>Neoptera</taxon>
        <taxon>Endopterygota</taxon>
        <taxon>Diptera</taxon>
        <taxon>Nematocera</taxon>
        <taxon>Culicoidea</taxon>
        <taxon>Culicidae</taxon>
        <taxon>Anophelinae</taxon>
        <taxon>Anopheles</taxon>
    </lineage>
</organism>